<comment type="caution">
    <text evidence="2">The sequence shown here is derived from an EMBL/GenBank/DDBJ whole genome shotgun (WGS) entry which is preliminary data.</text>
</comment>
<evidence type="ECO:0000256" key="1">
    <source>
        <dbReference type="SAM" id="Phobius"/>
    </source>
</evidence>
<dbReference type="PANTHER" id="PTHR33876:SF4">
    <property type="entry name" value="CHLOROPLAST PROTEIN FOR GROWTH AND FERTILITY 2"/>
    <property type="match status" value="1"/>
</dbReference>
<reference evidence="2 3" key="1">
    <citation type="submission" date="2024-02" db="EMBL/GenBank/DDBJ databases">
        <authorList>
            <person name="Chen Y."/>
            <person name="Shah S."/>
            <person name="Dougan E. K."/>
            <person name="Thang M."/>
            <person name="Chan C."/>
        </authorList>
    </citation>
    <scope>NUCLEOTIDE SEQUENCE [LARGE SCALE GENOMIC DNA]</scope>
</reference>
<proteinExistence type="predicted"/>
<protein>
    <recommendedName>
        <fullName evidence="4">Nickel/cobalt efflux system</fullName>
    </recommendedName>
</protein>
<evidence type="ECO:0000313" key="2">
    <source>
        <dbReference type="EMBL" id="CAK8991499.1"/>
    </source>
</evidence>
<accession>A0ABP0HMP7</accession>
<dbReference type="Proteomes" id="UP001642464">
    <property type="component" value="Unassembled WGS sequence"/>
</dbReference>
<feature type="transmembrane region" description="Helical" evidence="1">
    <location>
        <begin position="54"/>
        <end position="75"/>
    </location>
</feature>
<keyword evidence="3" id="KW-1185">Reference proteome</keyword>
<dbReference type="InterPro" id="IPR052776">
    <property type="entry name" value="Chloro_ReproSupport/MetalTrans"/>
</dbReference>
<organism evidence="2 3">
    <name type="scientific">Durusdinium trenchii</name>
    <dbReference type="NCBI Taxonomy" id="1381693"/>
    <lineage>
        <taxon>Eukaryota</taxon>
        <taxon>Sar</taxon>
        <taxon>Alveolata</taxon>
        <taxon>Dinophyceae</taxon>
        <taxon>Suessiales</taxon>
        <taxon>Symbiodiniaceae</taxon>
        <taxon>Durusdinium</taxon>
    </lineage>
</organism>
<evidence type="ECO:0000313" key="3">
    <source>
        <dbReference type="Proteomes" id="UP001642464"/>
    </source>
</evidence>
<feature type="transmembrane region" description="Helical" evidence="1">
    <location>
        <begin position="269"/>
        <end position="288"/>
    </location>
</feature>
<name>A0ABP0HMP7_9DINO</name>
<keyword evidence="1" id="KW-0472">Membrane</keyword>
<keyword evidence="1" id="KW-1133">Transmembrane helix</keyword>
<dbReference type="PANTHER" id="PTHR33876">
    <property type="entry name" value="UNNAMED PRODUCT"/>
    <property type="match status" value="1"/>
</dbReference>
<gene>
    <name evidence="2" type="ORF">SCF082_LOCUS2688</name>
</gene>
<keyword evidence="1" id="KW-0812">Transmembrane</keyword>
<dbReference type="EMBL" id="CAXAMM010001325">
    <property type="protein sequence ID" value="CAK8991499.1"/>
    <property type="molecule type" value="Genomic_DNA"/>
</dbReference>
<feature type="transmembrane region" description="Helical" evidence="1">
    <location>
        <begin position="231"/>
        <end position="257"/>
    </location>
</feature>
<sequence length="312" mass="33399">MLTAGTVRASGMGLVCGGLHALGPDHLATLVTFSALMKPTEAAKVGASWGVGHCFGVVMIGVCMYVLGSLLQLHMEGLEHTADYVIGASMILVALYFVCREDKYITIDADGEEIVNGCHCCAAPSSDYGQSHGDHDHGDHDHGHHDHEQSSCCHEHGHHHKDHTASPKLCNYKGCCDEETHCAHETTPLIVHDAVQDRGGKSAAVGFLQGMCCPMGLVQVSYLAGQSAFDTAVFVFVCVAVVIMGTALVSALWAALTRSSMGQTVTPRIMYRASCFLAFACGVLWITANFFHILHKVNYAEHEAMSPMGPML</sequence>
<feature type="transmembrane region" description="Helical" evidence="1">
    <location>
        <begin position="81"/>
        <end position="99"/>
    </location>
</feature>
<evidence type="ECO:0008006" key="4">
    <source>
        <dbReference type="Google" id="ProtNLM"/>
    </source>
</evidence>